<reference evidence="1" key="1">
    <citation type="journal article" date="2020" name="Stud. Mycol.">
        <title>101 Dothideomycetes genomes: a test case for predicting lifestyles and emergence of pathogens.</title>
        <authorList>
            <person name="Haridas S."/>
            <person name="Albert R."/>
            <person name="Binder M."/>
            <person name="Bloem J."/>
            <person name="Labutti K."/>
            <person name="Salamov A."/>
            <person name="Andreopoulos B."/>
            <person name="Baker S."/>
            <person name="Barry K."/>
            <person name="Bills G."/>
            <person name="Bluhm B."/>
            <person name="Cannon C."/>
            <person name="Castanera R."/>
            <person name="Culley D."/>
            <person name="Daum C."/>
            <person name="Ezra D."/>
            <person name="Gonzalez J."/>
            <person name="Henrissat B."/>
            <person name="Kuo A."/>
            <person name="Liang C."/>
            <person name="Lipzen A."/>
            <person name="Lutzoni F."/>
            <person name="Magnuson J."/>
            <person name="Mondo S."/>
            <person name="Nolan M."/>
            <person name="Ohm R."/>
            <person name="Pangilinan J."/>
            <person name="Park H.-J."/>
            <person name="Ramirez L."/>
            <person name="Alfaro M."/>
            <person name="Sun H."/>
            <person name="Tritt A."/>
            <person name="Yoshinaga Y."/>
            <person name="Zwiers L.-H."/>
            <person name="Turgeon B."/>
            <person name="Goodwin S."/>
            <person name="Spatafora J."/>
            <person name="Crous P."/>
            <person name="Grigoriev I."/>
        </authorList>
    </citation>
    <scope>NUCLEOTIDE SEQUENCE</scope>
    <source>
        <strain evidence="1">ATCC 36951</strain>
    </source>
</reference>
<organism evidence="1 2">
    <name type="scientific">Zasmidium cellare ATCC 36951</name>
    <dbReference type="NCBI Taxonomy" id="1080233"/>
    <lineage>
        <taxon>Eukaryota</taxon>
        <taxon>Fungi</taxon>
        <taxon>Dikarya</taxon>
        <taxon>Ascomycota</taxon>
        <taxon>Pezizomycotina</taxon>
        <taxon>Dothideomycetes</taxon>
        <taxon>Dothideomycetidae</taxon>
        <taxon>Mycosphaerellales</taxon>
        <taxon>Mycosphaerellaceae</taxon>
        <taxon>Zasmidium</taxon>
    </lineage>
</organism>
<sequence length="128" mass="14068">MAFSKTQAGDILLPLSPLFKSTPCFAVLRSNNVGMDVVGQGFFLPSFDILKTTRRSAVSNNAKCSIFDVEMVLTLAIADIMRLVGQDFVDLETYDPPGKLRRLDTCAVDRSERAAAPLFIEDDSFEEG</sequence>
<dbReference type="EMBL" id="ML993585">
    <property type="protein sequence ID" value="KAF2170711.1"/>
    <property type="molecule type" value="Genomic_DNA"/>
</dbReference>
<gene>
    <name evidence="1" type="ORF">M409DRAFT_19525</name>
</gene>
<dbReference type="RefSeq" id="XP_033671600.1">
    <property type="nucleotide sequence ID" value="XM_033804980.1"/>
</dbReference>
<dbReference type="AlphaFoldDB" id="A0A6A6CUE4"/>
<accession>A0A6A6CUE4</accession>
<dbReference type="Proteomes" id="UP000799537">
    <property type="component" value="Unassembled WGS sequence"/>
</dbReference>
<protein>
    <submittedName>
        <fullName evidence="1">Uncharacterized protein</fullName>
    </submittedName>
</protein>
<evidence type="ECO:0000313" key="2">
    <source>
        <dbReference type="Proteomes" id="UP000799537"/>
    </source>
</evidence>
<proteinExistence type="predicted"/>
<dbReference type="GeneID" id="54558252"/>
<name>A0A6A6CUE4_ZASCE</name>
<keyword evidence="2" id="KW-1185">Reference proteome</keyword>
<evidence type="ECO:0000313" key="1">
    <source>
        <dbReference type="EMBL" id="KAF2170711.1"/>
    </source>
</evidence>